<comment type="caution">
    <text evidence="1">The sequence shown here is derived from an EMBL/GenBank/DDBJ whole genome shotgun (WGS) entry which is preliminary data.</text>
</comment>
<accession>A0A0F9M814</accession>
<sequence length="101" mass="11279">MTTERKVTMEERLDGIVQLLVARNGEAQVALTYLESYDQAGIEQTEAFRAYAIARKLELKLRIDAVRERIAAIVRVMNGDTSAVAAVDRATGHVVNLDDFR</sequence>
<dbReference type="EMBL" id="LAZR01005215">
    <property type="protein sequence ID" value="KKN01854.1"/>
    <property type="molecule type" value="Genomic_DNA"/>
</dbReference>
<evidence type="ECO:0000313" key="1">
    <source>
        <dbReference type="EMBL" id="KKN01854.1"/>
    </source>
</evidence>
<protein>
    <submittedName>
        <fullName evidence="1">Uncharacterized protein</fullName>
    </submittedName>
</protein>
<gene>
    <name evidence="1" type="ORF">LCGC14_1123510</name>
</gene>
<name>A0A0F9M814_9ZZZZ</name>
<reference evidence="1" key="1">
    <citation type="journal article" date="2015" name="Nature">
        <title>Complex archaea that bridge the gap between prokaryotes and eukaryotes.</title>
        <authorList>
            <person name="Spang A."/>
            <person name="Saw J.H."/>
            <person name="Jorgensen S.L."/>
            <person name="Zaremba-Niedzwiedzka K."/>
            <person name="Martijn J."/>
            <person name="Lind A.E."/>
            <person name="van Eijk R."/>
            <person name="Schleper C."/>
            <person name="Guy L."/>
            <person name="Ettema T.J."/>
        </authorList>
    </citation>
    <scope>NUCLEOTIDE SEQUENCE</scope>
</reference>
<organism evidence="1">
    <name type="scientific">marine sediment metagenome</name>
    <dbReference type="NCBI Taxonomy" id="412755"/>
    <lineage>
        <taxon>unclassified sequences</taxon>
        <taxon>metagenomes</taxon>
        <taxon>ecological metagenomes</taxon>
    </lineage>
</organism>
<proteinExistence type="predicted"/>
<dbReference type="AlphaFoldDB" id="A0A0F9M814"/>